<evidence type="ECO:0000256" key="1">
    <source>
        <dbReference type="ARBA" id="ARBA00022729"/>
    </source>
</evidence>
<dbReference type="Proteomes" id="UP001474421">
    <property type="component" value="Unassembled WGS sequence"/>
</dbReference>
<dbReference type="SMART" id="SM00043">
    <property type="entry name" value="CY"/>
    <property type="match status" value="2"/>
</dbReference>
<evidence type="ECO:0000313" key="6">
    <source>
        <dbReference type="EMBL" id="KAK9401356.1"/>
    </source>
</evidence>
<reference evidence="6 7" key="1">
    <citation type="journal article" date="2024" name="Proc. Natl. Acad. Sci. U.S.A.">
        <title>The genetic regulatory architecture and epigenomic basis for age-related changes in rattlesnake venom.</title>
        <authorList>
            <person name="Hogan M.P."/>
            <person name="Holding M.L."/>
            <person name="Nystrom G.S."/>
            <person name="Colston T.J."/>
            <person name="Bartlett D.A."/>
            <person name="Mason A.J."/>
            <person name="Ellsworth S.A."/>
            <person name="Rautsaw R.M."/>
            <person name="Lawrence K.C."/>
            <person name="Strickland J.L."/>
            <person name="He B."/>
            <person name="Fraser P."/>
            <person name="Margres M.J."/>
            <person name="Gilbert D.M."/>
            <person name="Gibbs H.L."/>
            <person name="Parkinson C.L."/>
            <person name="Rokyta D.R."/>
        </authorList>
    </citation>
    <scope>NUCLEOTIDE SEQUENCE [LARGE SCALE GENOMIC DNA]</scope>
    <source>
        <strain evidence="6">DRR0105</strain>
    </source>
</reference>
<feature type="region of interest" description="Disordered" evidence="4">
    <location>
        <begin position="332"/>
        <end position="375"/>
    </location>
</feature>
<feature type="compositionally biased region" description="Basic residues" evidence="4">
    <location>
        <begin position="278"/>
        <end position="290"/>
    </location>
</feature>
<dbReference type="Pfam" id="PF00031">
    <property type="entry name" value="Cystatin"/>
    <property type="match status" value="2"/>
</dbReference>
<proteinExistence type="predicted"/>
<dbReference type="GO" id="GO:0008191">
    <property type="term" value="F:metalloendopeptidase inhibitor activity"/>
    <property type="evidence" value="ECO:0007669"/>
    <property type="project" value="TreeGrafter"/>
</dbReference>
<dbReference type="GO" id="GO:0007339">
    <property type="term" value="P:binding of sperm to zona pellucida"/>
    <property type="evidence" value="ECO:0007669"/>
    <property type="project" value="TreeGrafter"/>
</dbReference>
<dbReference type="GO" id="GO:0005576">
    <property type="term" value="C:extracellular region"/>
    <property type="evidence" value="ECO:0007669"/>
    <property type="project" value="TreeGrafter"/>
</dbReference>
<dbReference type="SUPFAM" id="SSF54403">
    <property type="entry name" value="Cystatin/monellin"/>
    <property type="match status" value="2"/>
</dbReference>
<sequence>MVASSPVPFVHPSCNSLEVKAAAEAAVDKLNADRKEGYILGLLRIFDTRELTRFGSSLFYLTLDMLETDCYVLTRKPWKECKIRNLYETVYGQCKVVIIYNKNTDYSYLFSYHCALRPVSSSVFVRLCPDCPMPRNTSEAVFQHTALESLAKFNAENEHNRYFGLDKVTKASSQWVVGPSYFVEYTIRETSCPKSTPVSDVTQCPFLPVETAKRGLCKGSVIISEIEKKKFVTVKCEFFPPPPSFTDDQTPQSKDRPRQEEHQDDSERHRDHHEQSGHHHHHSQPHHHKQHEQNHEHQEPHHPHPSAGIKEIPQMPKKPVGQVIYYPPSSKLEVQEPNPASNPTLASPEQDATTHSARPAGPIIPPFPRDFSQSAQCPGDILIEVRGLQLPSRPLAETF</sequence>
<dbReference type="InterPro" id="IPR025764">
    <property type="entry name" value="Cystatin_Fetuin_B"/>
</dbReference>
<dbReference type="PANTHER" id="PTHR13814">
    <property type="entry name" value="FETUIN"/>
    <property type="match status" value="1"/>
</dbReference>
<dbReference type="InterPro" id="IPR050735">
    <property type="entry name" value="Kininogen_Fetuin_HRG"/>
</dbReference>
<dbReference type="CDD" id="cd00042">
    <property type="entry name" value="CY"/>
    <property type="match status" value="1"/>
</dbReference>
<organism evidence="6 7">
    <name type="scientific">Crotalus adamanteus</name>
    <name type="common">Eastern diamondback rattlesnake</name>
    <dbReference type="NCBI Taxonomy" id="8729"/>
    <lineage>
        <taxon>Eukaryota</taxon>
        <taxon>Metazoa</taxon>
        <taxon>Chordata</taxon>
        <taxon>Craniata</taxon>
        <taxon>Vertebrata</taxon>
        <taxon>Euteleostomi</taxon>
        <taxon>Lepidosauria</taxon>
        <taxon>Squamata</taxon>
        <taxon>Bifurcata</taxon>
        <taxon>Unidentata</taxon>
        <taxon>Episquamata</taxon>
        <taxon>Toxicofera</taxon>
        <taxon>Serpentes</taxon>
        <taxon>Colubroidea</taxon>
        <taxon>Viperidae</taxon>
        <taxon>Crotalinae</taxon>
        <taxon>Crotalus</taxon>
    </lineage>
</organism>
<feature type="compositionally biased region" description="Polar residues" evidence="4">
    <location>
        <begin position="338"/>
        <end position="356"/>
    </location>
</feature>
<evidence type="ECO:0000256" key="4">
    <source>
        <dbReference type="SAM" id="MobiDB-lite"/>
    </source>
</evidence>
<dbReference type="PANTHER" id="PTHR13814:SF10">
    <property type="entry name" value="FETUIN-B"/>
    <property type="match status" value="1"/>
</dbReference>
<evidence type="ECO:0000259" key="5">
    <source>
        <dbReference type="PROSITE" id="PS51530"/>
    </source>
</evidence>
<keyword evidence="2" id="KW-1015">Disulfide bond</keyword>
<feature type="compositionally biased region" description="Basic and acidic residues" evidence="4">
    <location>
        <begin position="291"/>
        <end position="302"/>
    </location>
</feature>
<evidence type="ECO:0000256" key="3">
    <source>
        <dbReference type="ARBA" id="ARBA00023180"/>
    </source>
</evidence>
<dbReference type="EMBL" id="JAOTOJ010000005">
    <property type="protein sequence ID" value="KAK9401356.1"/>
    <property type="molecule type" value="Genomic_DNA"/>
</dbReference>
<accession>A0AAW1BGF6</accession>
<evidence type="ECO:0000313" key="7">
    <source>
        <dbReference type="Proteomes" id="UP001474421"/>
    </source>
</evidence>
<protein>
    <submittedName>
        <fullName evidence="6">Fetuin-B</fullName>
    </submittedName>
</protein>
<feature type="domain" description="Cystatin fetuin-B-type" evidence="5">
    <location>
        <begin position="126"/>
        <end position="237"/>
    </location>
</feature>
<dbReference type="FunFam" id="3.10.450.10:FF:000002">
    <property type="entry name" value="Kininogen 1"/>
    <property type="match status" value="1"/>
</dbReference>
<name>A0AAW1BGF6_CROAD</name>
<dbReference type="Gene3D" id="3.10.450.10">
    <property type="match status" value="2"/>
</dbReference>
<dbReference type="InterPro" id="IPR000010">
    <property type="entry name" value="Cystatin_dom"/>
</dbReference>
<feature type="region of interest" description="Disordered" evidence="4">
    <location>
        <begin position="242"/>
        <end position="313"/>
    </location>
</feature>
<comment type="caution">
    <text evidence="6">The sequence shown here is derived from an EMBL/GenBank/DDBJ whole genome shotgun (WGS) entry which is preliminary data.</text>
</comment>
<dbReference type="PROSITE" id="PS51530">
    <property type="entry name" value="CYSTATIN_FETUIN_B"/>
    <property type="match status" value="1"/>
</dbReference>
<dbReference type="AlphaFoldDB" id="A0AAW1BGF6"/>
<dbReference type="GO" id="GO:0004869">
    <property type="term" value="F:cysteine-type endopeptidase inhibitor activity"/>
    <property type="evidence" value="ECO:0007669"/>
    <property type="project" value="InterPro"/>
</dbReference>
<keyword evidence="1" id="KW-0732">Signal</keyword>
<evidence type="ECO:0000256" key="2">
    <source>
        <dbReference type="ARBA" id="ARBA00023157"/>
    </source>
</evidence>
<gene>
    <name evidence="6" type="ORF">NXF25_012070</name>
</gene>
<feature type="compositionally biased region" description="Basic and acidic residues" evidence="4">
    <location>
        <begin position="253"/>
        <end position="277"/>
    </location>
</feature>
<keyword evidence="3" id="KW-0325">Glycoprotein</keyword>
<keyword evidence="7" id="KW-1185">Reference proteome</keyword>
<dbReference type="InterPro" id="IPR046350">
    <property type="entry name" value="Cystatin_sf"/>
</dbReference>